<evidence type="ECO:0000313" key="1">
    <source>
        <dbReference type="EMBL" id="MDS0259298.1"/>
    </source>
</evidence>
<name>A0ABU2FAK1_9EURY</name>
<protein>
    <submittedName>
        <fullName evidence="1">Uncharacterized protein</fullName>
    </submittedName>
</protein>
<evidence type="ECO:0000313" key="2">
    <source>
        <dbReference type="Proteomes" id="UP001259659"/>
    </source>
</evidence>
<dbReference type="Proteomes" id="UP001259659">
    <property type="component" value="Unassembled WGS sequence"/>
</dbReference>
<dbReference type="RefSeq" id="WP_310918885.1">
    <property type="nucleotide sequence ID" value="NZ_JAMQON010000001.1"/>
</dbReference>
<proteinExistence type="predicted"/>
<gene>
    <name evidence="1" type="ORF">NDI56_07825</name>
</gene>
<keyword evidence="2" id="KW-1185">Reference proteome</keyword>
<accession>A0ABU2FAK1</accession>
<comment type="caution">
    <text evidence="1">The sequence shown here is derived from an EMBL/GenBank/DDBJ whole genome shotgun (WGS) entry which is preliminary data.</text>
</comment>
<organism evidence="1 2">
    <name type="scientific">Haloarcula saliterrae</name>
    <dbReference type="NCBI Taxonomy" id="2950534"/>
    <lineage>
        <taxon>Archaea</taxon>
        <taxon>Methanobacteriati</taxon>
        <taxon>Methanobacteriota</taxon>
        <taxon>Stenosarchaea group</taxon>
        <taxon>Halobacteria</taxon>
        <taxon>Halobacteriales</taxon>
        <taxon>Haloarculaceae</taxon>
        <taxon>Haloarcula</taxon>
    </lineage>
</organism>
<dbReference type="EMBL" id="JAMQON010000001">
    <property type="protein sequence ID" value="MDS0259298.1"/>
    <property type="molecule type" value="Genomic_DNA"/>
</dbReference>
<sequence>MPPRTSRHDDIHAETDSYDRYSHVKTESGDIIYDTECEDAWIQADESAGLDEWR</sequence>
<reference evidence="1 2" key="1">
    <citation type="submission" date="2022-06" db="EMBL/GenBank/DDBJ databases">
        <title>Haloarcula sp. a new haloarchaeum isolate from saline soil.</title>
        <authorList>
            <person name="Strakova D."/>
            <person name="Galisteo C."/>
            <person name="Sanchez-Porro C."/>
            <person name="Ventosa A."/>
        </authorList>
    </citation>
    <scope>NUCLEOTIDE SEQUENCE [LARGE SCALE GENOMIC DNA]</scope>
    <source>
        <strain evidence="1 2">S1CR25-12</strain>
    </source>
</reference>